<evidence type="ECO:0000256" key="6">
    <source>
        <dbReference type="ARBA" id="ARBA00023004"/>
    </source>
</evidence>
<dbReference type="Gene3D" id="3.40.50.12160">
    <property type="entry name" value="Methylthiotransferase, N-terminal domain"/>
    <property type="match status" value="1"/>
</dbReference>
<organism evidence="14 15">
    <name type="scientific">Alkalicoccobacillus murimartini</name>
    <dbReference type="NCBI Taxonomy" id="171685"/>
    <lineage>
        <taxon>Bacteria</taxon>
        <taxon>Bacillati</taxon>
        <taxon>Bacillota</taxon>
        <taxon>Bacilli</taxon>
        <taxon>Bacillales</taxon>
        <taxon>Bacillaceae</taxon>
        <taxon>Alkalicoccobacillus</taxon>
    </lineage>
</organism>
<keyword evidence="2 9" id="KW-0004">4Fe-4S</keyword>
<evidence type="ECO:0000256" key="9">
    <source>
        <dbReference type="HAMAP-Rule" id="MF_01864"/>
    </source>
</evidence>
<comment type="catalytic activity">
    <reaction evidence="9">
        <text>N(6)-dimethylallyladenosine(37) in tRNA + (sulfur carrier)-SH + AH2 + 2 S-adenosyl-L-methionine = 2-methylsulfanyl-N(6)-dimethylallyladenosine(37) in tRNA + (sulfur carrier)-H + 5'-deoxyadenosine + L-methionine + A + S-adenosyl-L-homocysteine + 2 H(+)</text>
        <dbReference type="Rhea" id="RHEA:37067"/>
        <dbReference type="Rhea" id="RHEA-COMP:10375"/>
        <dbReference type="Rhea" id="RHEA-COMP:10376"/>
        <dbReference type="Rhea" id="RHEA-COMP:14737"/>
        <dbReference type="Rhea" id="RHEA-COMP:14739"/>
        <dbReference type="ChEBI" id="CHEBI:13193"/>
        <dbReference type="ChEBI" id="CHEBI:15378"/>
        <dbReference type="ChEBI" id="CHEBI:17319"/>
        <dbReference type="ChEBI" id="CHEBI:17499"/>
        <dbReference type="ChEBI" id="CHEBI:29917"/>
        <dbReference type="ChEBI" id="CHEBI:57844"/>
        <dbReference type="ChEBI" id="CHEBI:57856"/>
        <dbReference type="ChEBI" id="CHEBI:59789"/>
        <dbReference type="ChEBI" id="CHEBI:64428"/>
        <dbReference type="ChEBI" id="CHEBI:74415"/>
        <dbReference type="ChEBI" id="CHEBI:74417"/>
        <dbReference type="EC" id="2.8.4.3"/>
    </reaction>
</comment>
<comment type="similarity">
    <text evidence="9">Belongs to the methylthiotransferase family. MiaB subfamily.</text>
</comment>
<dbReference type="InterPro" id="IPR002792">
    <property type="entry name" value="TRAM_dom"/>
</dbReference>
<evidence type="ECO:0000256" key="2">
    <source>
        <dbReference type="ARBA" id="ARBA00022485"/>
    </source>
</evidence>
<evidence type="ECO:0000256" key="4">
    <source>
        <dbReference type="ARBA" id="ARBA00022691"/>
    </source>
</evidence>
<dbReference type="EMBL" id="JAUSUA010000001">
    <property type="protein sequence ID" value="MDQ0206265.1"/>
    <property type="molecule type" value="Genomic_DNA"/>
</dbReference>
<dbReference type="PANTHER" id="PTHR43020:SF2">
    <property type="entry name" value="MITOCHONDRIAL TRNA METHYLTHIOTRANSFERASE CDK5RAP1"/>
    <property type="match status" value="1"/>
</dbReference>
<feature type="binding site" evidence="9">
    <location>
        <position position="257"/>
    </location>
    <ligand>
        <name>[4Fe-4S] cluster</name>
        <dbReference type="ChEBI" id="CHEBI:49883"/>
        <label>2</label>
        <note>4Fe-4S-S-AdoMet</note>
    </ligand>
</feature>
<protein>
    <recommendedName>
        <fullName evidence="8 9">tRNA-2-methylthio-N(6)-dimethylallyladenosine synthase</fullName>
        <ecNumber evidence="8 9">2.8.4.3</ecNumber>
    </recommendedName>
    <alternativeName>
        <fullName evidence="9">(Dimethylallyl)adenosine tRNA methylthiotransferase MiaB</fullName>
    </alternativeName>
    <alternativeName>
        <fullName evidence="9">tRNA-i(6)A37 methylthiotransferase</fullName>
    </alternativeName>
</protein>
<evidence type="ECO:0000259" key="11">
    <source>
        <dbReference type="PROSITE" id="PS50926"/>
    </source>
</evidence>
<comment type="function">
    <text evidence="1 9">Catalyzes the methylthiolation of N6-(dimethylallyl)adenosine (i(6)A), leading to the formation of 2-methylthio-N6-(dimethylallyl)adenosine (ms(2)i(6)A) at position 37 in tRNAs that read codons beginning with uridine.</text>
</comment>
<feature type="region of interest" description="Disordered" evidence="10">
    <location>
        <begin position="1"/>
        <end position="28"/>
    </location>
</feature>
<proteinExistence type="inferred from homology"/>
<dbReference type="InterPro" id="IPR038135">
    <property type="entry name" value="Methylthiotransferase_N_sf"/>
</dbReference>
<dbReference type="InterPro" id="IPR020612">
    <property type="entry name" value="Methylthiotransferase_CS"/>
</dbReference>
<dbReference type="Gene3D" id="3.80.30.20">
    <property type="entry name" value="tm_1862 like domain"/>
    <property type="match status" value="1"/>
</dbReference>
<keyword evidence="6 9" id="KW-0408">Iron</keyword>
<dbReference type="InterPro" id="IPR006638">
    <property type="entry name" value="Elp3/MiaA/NifB-like_rSAM"/>
</dbReference>
<dbReference type="InterPro" id="IPR013848">
    <property type="entry name" value="Methylthiotransferase_N"/>
</dbReference>
<dbReference type="Pfam" id="PF04055">
    <property type="entry name" value="Radical_SAM"/>
    <property type="match status" value="1"/>
</dbReference>
<feature type="domain" description="TRAM" evidence="11">
    <location>
        <begin position="468"/>
        <end position="531"/>
    </location>
</feature>
<comment type="subcellular location">
    <subcellularLocation>
        <location evidence="9">Cytoplasm</location>
    </subcellularLocation>
</comment>
<comment type="subunit">
    <text evidence="9">Monomer.</text>
</comment>
<dbReference type="PROSITE" id="PS01278">
    <property type="entry name" value="MTTASE_RADICAL"/>
    <property type="match status" value="1"/>
</dbReference>
<keyword evidence="3 9" id="KW-0808">Transferase</keyword>
<comment type="caution">
    <text evidence="14">The sequence shown here is derived from an EMBL/GenBank/DDBJ whole genome shotgun (WGS) entry which is preliminary data.</text>
</comment>
<accession>A0ABT9YFI2</accession>
<name>A0ABT9YFI2_9BACI</name>
<feature type="binding site" evidence="9">
    <location>
        <position position="250"/>
    </location>
    <ligand>
        <name>[4Fe-4S] cluster</name>
        <dbReference type="ChEBI" id="CHEBI:49883"/>
        <label>2</label>
        <note>4Fe-4S-S-AdoMet</note>
    </ligand>
</feature>
<keyword evidence="15" id="KW-1185">Reference proteome</keyword>
<reference evidence="14 15" key="1">
    <citation type="submission" date="2023-07" db="EMBL/GenBank/DDBJ databases">
        <title>Genomic Encyclopedia of Type Strains, Phase IV (KMG-IV): sequencing the most valuable type-strain genomes for metagenomic binning, comparative biology and taxonomic classification.</title>
        <authorList>
            <person name="Goeker M."/>
        </authorList>
    </citation>
    <scope>NUCLEOTIDE SEQUENCE [LARGE SCALE GENOMIC DNA]</scope>
    <source>
        <strain evidence="14 15">DSM 19154</strain>
    </source>
</reference>
<dbReference type="PROSITE" id="PS51449">
    <property type="entry name" value="MTTASE_N"/>
    <property type="match status" value="1"/>
</dbReference>
<evidence type="ECO:0000256" key="3">
    <source>
        <dbReference type="ARBA" id="ARBA00022679"/>
    </source>
</evidence>
<evidence type="ECO:0000259" key="13">
    <source>
        <dbReference type="PROSITE" id="PS51918"/>
    </source>
</evidence>
<dbReference type="Pfam" id="PF01938">
    <property type="entry name" value="TRAM"/>
    <property type="match status" value="1"/>
</dbReference>
<dbReference type="GO" id="GO:0035597">
    <property type="term" value="F:tRNA-2-methylthio-N(6)-dimethylallyladenosine(37) synthase activity"/>
    <property type="evidence" value="ECO:0007669"/>
    <property type="project" value="UniProtKB-EC"/>
</dbReference>
<feature type="domain" description="MTTase N-terminal" evidence="12">
    <location>
        <begin position="95"/>
        <end position="213"/>
    </location>
</feature>
<evidence type="ECO:0000256" key="7">
    <source>
        <dbReference type="ARBA" id="ARBA00023014"/>
    </source>
</evidence>
<dbReference type="NCBIfam" id="TIGR01574">
    <property type="entry name" value="miaB-methiolase"/>
    <property type="match status" value="1"/>
</dbReference>
<feature type="binding site" evidence="9">
    <location>
        <position position="174"/>
    </location>
    <ligand>
        <name>[4Fe-4S] cluster</name>
        <dbReference type="ChEBI" id="CHEBI:49883"/>
        <label>1</label>
    </ligand>
</feature>
<keyword evidence="9" id="KW-0963">Cytoplasm</keyword>
<dbReference type="RefSeq" id="WP_306980529.1">
    <property type="nucleotide sequence ID" value="NZ_JAUSUA010000001.1"/>
</dbReference>
<dbReference type="SUPFAM" id="SSF102114">
    <property type="entry name" value="Radical SAM enzymes"/>
    <property type="match status" value="1"/>
</dbReference>
<dbReference type="SFLD" id="SFLDF00273">
    <property type="entry name" value="(dimethylallyl)adenosine_tRNA"/>
    <property type="match status" value="1"/>
</dbReference>
<dbReference type="InterPro" id="IPR007197">
    <property type="entry name" value="rSAM"/>
</dbReference>
<dbReference type="InterPro" id="IPR005839">
    <property type="entry name" value="Methylthiotransferase"/>
</dbReference>
<evidence type="ECO:0000256" key="8">
    <source>
        <dbReference type="ARBA" id="ARBA00033765"/>
    </source>
</evidence>
<evidence type="ECO:0000259" key="12">
    <source>
        <dbReference type="PROSITE" id="PS51449"/>
    </source>
</evidence>
<sequence length="535" mass="60926">MNEEQRLGQTGNTHINKKQKQSPPKKDYSQYFDFSKAKIISEDEDKKVMRINGRDITIHEQPDYKQGKRRGKETTQVIRPEHVIPPELSHLGAGKKFLIRTYGCQMNTHDSENIAGLLTEMGFESTDVTEEADVILLNTCAIRENAENKVFGEIGHLKPLKLEKPELIIGVCGCMSQEESVVNRILQKHQHIDLVFGTHNIHRLPHLLRDAVFGKEMVVEVWSKEGDIVENMPRKREGKTQAWVNIMYGCDKFCTYCIVPYTRGKERSRLPEDIIAEVRELARLGYKEVTLLGQNVNAYGKDLKNGYGLGDLMDAIHKIDIPRVRFTTSHPRDFDDRLIEVLAQGGNLVEHIHLPVQHGSSQILKLMARKYTRESYLELAGKIKQAIPNASFTTDIIVGFPNETDEQFEETLSLMREVEFDSAYTYIYSPREGTPAAKMEDNVPMDVKKERLARLNLLVNELSAKKNLAYQDQVVEVLVQGQSKKDPNVLAGRTRTNRTVNFRAPESMIGTIVHVKITEAKTWSLNGEITEMVEV</sequence>
<dbReference type="InterPro" id="IPR006463">
    <property type="entry name" value="MiaB_methiolase"/>
</dbReference>
<keyword evidence="7 9" id="KW-0411">Iron-sulfur</keyword>
<dbReference type="SFLD" id="SFLDG01082">
    <property type="entry name" value="B12-binding_domain_containing"/>
    <property type="match status" value="1"/>
</dbReference>
<keyword evidence="9" id="KW-0819">tRNA processing</keyword>
<evidence type="ECO:0000256" key="5">
    <source>
        <dbReference type="ARBA" id="ARBA00022723"/>
    </source>
</evidence>
<keyword evidence="5 9" id="KW-0479">Metal-binding</keyword>
<dbReference type="PROSITE" id="PS51918">
    <property type="entry name" value="RADICAL_SAM"/>
    <property type="match status" value="1"/>
</dbReference>
<feature type="binding site" evidence="9">
    <location>
        <position position="254"/>
    </location>
    <ligand>
        <name>[4Fe-4S] cluster</name>
        <dbReference type="ChEBI" id="CHEBI:49883"/>
        <label>2</label>
        <note>4Fe-4S-S-AdoMet</note>
    </ligand>
</feature>
<dbReference type="InterPro" id="IPR023404">
    <property type="entry name" value="rSAM_horseshoe"/>
</dbReference>
<dbReference type="HAMAP" id="MF_01864">
    <property type="entry name" value="tRNA_metthiotr_MiaB"/>
    <property type="match status" value="1"/>
</dbReference>
<dbReference type="InterPro" id="IPR058240">
    <property type="entry name" value="rSAM_sf"/>
</dbReference>
<dbReference type="EC" id="2.8.4.3" evidence="8 9"/>
<feature type="domain" description="Radical SAM core" evidence="13">
    <location>
        <begin position="236"/>
        <end position="465"/>
    </location>
</feature>
<gene>
    <name evidence="9" type="primary">miaB</name>
    <name evidence="14" type="ORF">J2S05_001039</name>
</gene>
<dbReference type="CDD" id="cd01335">
    <property type="entry name" value="Radical_SAM"/>
    <property type="match status" value="1"/>
</dbReference>
<dbReference type="Pfam" id="PF00919">
    <property type="entry name" value="UPF0004"/>
    <property type="match status" value="1"/>
</dbReference>
<feature type="binding site" evidence="9">
    <location>
        <position position="104"/>
    </location>
    <ligand>
        <name>[4Fe-4S] cluster</name>
        <dbReference type="ChEBI" id="CHEBI:49883"/>
        <label>1</label>
    </ligand>
</feature>
<evidence type="ECO:0000256" key="1">
    <source>
        <dbReference type="ARBA" id="ARBA00003234"/>
    </source>
</evidence>
<dbReference type="PROSITE" id="PS50926">
    <property type="entry name" value="TRAM"/>
    <property type="match status" value="1"/>
</dbReference>
<dbReference type="PANTHER" id="PTHR43020">
    <property type="entry name" value="CDK5 REGULATORY SUBUNIT-ASSOCIATED PROTEIN 1"/>
    <property type="match status" value="1"/>
</dbReference>
<evidence type="ECO:0000313" key="15">
    <source>
        <dbReference type="Proteomes" id="UP001225034"/>
    </source>
</evidence>
<dbReference type="Proteomes" id="UP001225034">
    <property type="component" value="Unassembled WGS sequence"/>
</dbReference>
<comment type="cofactor">
    <cofactor evidence="9">
        <name>[4Fe-4S] cluster</name>
        <dbReference type="ChEBI" id="CHEBI:49883"/>
    </cofactor>
    <text evidence="9">Binds 2 [4Fe-4S] clusters. One cluster is coordinated with 3 cysteines and an exchangeable S-adenosyl-L-methionine.</text>
</comment>
<feature type="binding site" evidence="9">
    <location>
        <position position="140"/>
    </location>
    <ligand>
        <name>[4Fe-4S] cluster</name>
        <dbReference type="ChEBI" id="CHEBI:49883"/>
        <label>1</label>
    </ligand>
</feature>
<dbReference type="SMART" id="SM00729">
    <property type="entry name" value="Elp3"/>
    <property type="match status" value="1"/>
</dbReference>
<dbReference type="SFLD" id="SFLDG01061">
    <property type="entry name" value="methylthiotransferase"/>
    <property type="match status" value="1"/>
</dbReference>
<dbReference type="NCBIfam" id="TIGR00089">
    <property type="entry name" value="MiaB/RimO family radical SAM methylthiotransferase"/>
    <property type="match status" value="1"/>
</dbReference>
<evidence type="ECO:0000313" key="14">
    <source>
        <dbReference type="EMBL" id="MDQ0206265.1"/>
    </source>
</evidence>
<dbReference type="SFLD" id="SFLDS00029">
    <property type="entry name" value="Radical_SAM"/>
    <property type="match status" value="1"/>
</dbReference>
<evidence type="ECO:0000256" key="10">
    <source>
        <dbReference type="SAM" id="MobiDB-lite"/>
    </source>
</evidence>
<keyword evidence="4 9" id="KW-0949">S-adenosyl-L-methionine</keyword>